<name>A0ACC2P0I4_9HYME</name>
<evidence type="ECO:0000313" key="1">
    <source>
        <dbReference type="EMBL" id="KAJ8677034.1"/>
    </source>
</evidence>
<dbReference type="Proteomes" id="UP001239111">
    <property type="component" value="Chromosome 2"/>
</dbReference>
<evidence type="ECO:0000313" key="2">
    <source>
        <dbReference type="Proteomes" id="UP001239111"/>
    </source>
</evidence>
<gene>
    <name evidence="1" type="ORF">QAD02_012821</name>
</gene>
<reference evidence="1" key="1">
    <citation type="submission" date="2023-04" db="EMBL/GenBank/DDBJ databases">
        <title>A chromosome-level genome assembly of the parasitoid wasp Eretmocerus hayati.</title>
        <authorList>
            <person name="Zhong Y."/>
            <person name="Liu S."/>
            <person name="Liu Y."/>
        </authorList>
    </citation>
    <scope>NUCLEOTIDE SEQUENCE</scope>
    <source>
        <strain evidence="1">ZJU_SS_LIU_2023</strain>
    </source>
</reference>
<accession>A0ACC2P0I4</accession>
<comment type="caution">
    <text evidence="1">The sequence shown here is derived from an EMBL/GenBank/DDBJ whole genome shotgun (WGS) entry which is preliminary data.</text>
</comment>
<keyword evidence="2" id="KW-1185">Reference proteome</keyword>
<dbReference type="EMBL" id="CM056742">
    <property type="protein sequence ID" value="KAJ8677034.1"/>
    <property type="molecule type" value="Genomic_DNA"/>
</dbReference>
<protein>
    <submittedName>
        <fullName evidence="1">Uncharacterized protein</fullName>
    </submittedName>
</protein>
<sequence length="815" mass="87377">MSRVARWLTHARHSARHPRRRAASEPRVRLEDIVRSSPSVSRKPPISSHSRKRAQSCAQLPLESARKRPRTTLRSHHPSQLRNTPSSQGWDARQQGNTPSLAHQPWGSTASPHRGTSPAPKTPLERHELGVAKGLLERSAASSRIMWTHDSSIPSLELTTNGSLVPASRPSTPATYGIGRPTFSLSSTDDGSTASSSHGCPGVEIGTRACALDLIVGSLKSASLDPAAAGASHPHQHACVASNSQHGSDGQSARSNGNRSTQVRAVTPFRIVTEVVIASSGSDSVQSEVMALQAEIKSARDAFDLFEQTLDIDVCAQVISTIRSVRTRLVEQRYRDKKARETREQLEAMTPEAREAAVNELREKKRLAQQAWRAKRARTRSASSASSRSTTDAPPESSSSGSQSVQTARAHPARMVNRQSKMVPCGRGKTLVVPVSSNSGAASTSTNTSETTVSTPSVNDGESQTLVEISAPAPSSPAAPSYGQNSELVSDSDVDWAALSEARLPLSPVVTTAVLQPLAPVVHRLPPSLTSDDASERTTLGVVGMEQTPMWSQRVLNESSSSDTSAERIISASNPALRGLSDVSIDMNDPWNRSLTNFLAATVPIVENELGIGADASSLGSLPLKRSGARKIANQLGTPPNGVISHQVEERRKHGKARRAAEQVAKEAAQGNPEVDGTPGTGSRLRGIIVQLQGYPSVPHTQEPGCFVIVVGRPRVRATHTDSVTQVSSFEPRSEDQHLFDDCNWSRLETSSGCECSDLEGTLPSLIAMPERHKSHPQFDVPATFAQTRVLTNLVSPARRPDPSYKDTGTRNYSG</sequence>
<organism evidence="1 2">
    <name type="scientific">Eretmocerus hayati</name>
    <dbReference type="NCBI Taxonomy" id="131215"/>
    <lineage>
        <taxon>Eukaryota</taxon>
        <taxon>Metazoa</taxon>
        <taxon>Ecdysozoa</taxon>
        <taxon>Arthropoda</taxon>
        <taxon>Hexapoda</taxon>
        <taxon>Insecta</taxon>
        <taxon>Pterygota</taxon>
        <taxon>Neoptera</taxon>
        <taxon>Endopterygota</taxon>
        <taxon>Hymenoptera</taxon>
        <taxon>Apocrita</taxon>
        <taxon>Proctotrupomorpha</taxon>
        <taxon>Chalcidoidea</taxon>
        <taxon>Aphelinidae</taxon>
        <taxon>Aphelininae</taxon>
        <taxon>Eretmocerus</taxon>
    </lineage>
</organism>
<proteinExistence type="predicted"/>